<evidence type="ECO:0000256" key="8">
    <source>
        <dbReference type="ARBA" id="ARBA00023163"/>
    </source>
</evidence>
<accession>A0ABN0XPF2</accession>
<keyword evidence="8" id="KW-0804">Transcription</keyword>
<dbReference type="Gene3D" id="3.30.1490.190">
    <property type="match status" value="1"/>
</dbReference>
<evidence type="ECO:0000313" key="9">
    <source>
        <dbReference type="EMBL" id="GAA0369555.1"/>
    </source>
</evidence>
<dbReference type="InterPro" id="IPR043135">
    <property type="entry name" value="Fur_C"/>
</dbReference>
<keyword evidence="10" id="KW-1185">Reference proteome</keyword>
<keyword evidence="7" id="KW-0238">DNA-binding</keyword>
<dbReference type="InterPro" id="IPR036388">
    <property type="entry name" value="WH-like_DNA-bd_sf"/>
</dbReference>
<keyword evidence="6" id="KW-0805">Transcription regulation</keyword>
<comment type="similarity">
    <text evidence="2">Belongs to the Fur family.</text>
</comment>
<dbReference type="PANTHER" id="PTHR33202:SF1">
    <property type="entry name" value="FERRIC UPTAKE REGULATION PROTEIN"/>
    <property type="match status" value="1"/>
</dbReference>
<dbReference type="Pfam" id="PF01475">
    <property type="entry name" value="FUR"/>
    <property type="match status" value="1"/>
</dbReference>
<dbReference type="InterPro" id="IPR002481">
    <property type="entry name" value="FUR"/>
</dbReference>
<comment type="subcellular location">
    <subcellularLocation>
        <location evidence="1">Cytoplasm</location>
    </subcellularLocation>
</comment>
<proteinExistence type="inferred from homology"/>
<evidence type="ECO:0000313" key="10">
    <source>
        <dbReference type="Proteomes" id="UP001501166"/>
    </source>
</evidence>
<evidence type="ECO:0000256" key="1">
    <source>
        <dbReference type="ARBA" id="ARBA00004496"/>
    </source>
</evidence>
<protein>
    <submittedName>
        <fullName evidence="9">Fur family transcriptional regulator</fullName>
    </submittedName>
</protein>
<evidence type="ECO:0000256" key="4">
    <source>
        <dbReference type="ARBA" id="ARBA00022491"/>
    </source>
</evidence>
<dbReference type="PANTHER" id="PTHR33202">
    <property type="entry name" value="ZINC UPTAKE REGULATION PROTEIN"/>
    <property type="match status" value="1"/>
</dbReference>
<evidence type="ECO:0000256" key="7">
    <source>
        <dbReference type="ARBA" id="ARBA00023125"/>
    </source>
</evidence>
<keyword evidence="4" id="KW-0678">Repressor</keyword>
<sequence length="139" mass="16096">MTAFEQAVKTLKRNGYKTTGKRQRILEVLYKNNKYMTAKEVQDRLKKMFPGISPDTIYRNLHTFVELSVVEQTELNGEKLFRSNCETHGHHHHFICTECGNSEELDMCPLEQLQEQLPGCEVTAHRFELFGRCSNCLAS</sequence>
<dbReference type="Proteomes" id="UP001501166">
    <property type="component" value="Unassembled WGS sequence"/>
</dbReference>
<organism evidence="9 10">
    <name type="scientific">Alkalibacterium iburiense</name>
    <dbReference type="NCBI Taxonomy" id="290589"/>
    <lineage>
        <taxon>Bacteria</taxon>
        <taxon>Bacillati</taxon>
        <taxon>Bacillota</taxon>
        <taxon>Bacilli</taxon>
        <taxon>Lactobacillales</taxon>
        <taxon>Carnobacteriaceae</taxon>
        <taxon>Alkalibacterium</taxon>
    </lineage>
</organism>
<gene>
    <name evidence="9" type="ORF">GCM10008932_21490</name>
</gene>
<dbReference type="CDD" id="cd07153">
    <property type="entry name" value="Fur_like"/>
    <property type="match status" value="1"/>
</dbReference>
<evidence type="ECO:0000256" key="5">
    <source>
        <dbReference type="ARBA" id="ARBA00022833"/>
    </source>
</evidence>
<dbReference type="Gene3D" id="1.10.10.10">
    <property type="entry name" value="Winged helix-like DNA-binding domain superfamily/Winged helix DNA-binding domain"/>
    <property type="match status" value="1"/>
</dbReference>
<dbReference type="EMBL" id="BAAACW010000140">
    <property type="protein sequence ID" value="GAA0369555.1"/>
    <property type="molecule type" value="Genomic_DNA"/>
</dbReference>
<name>A0ABN0XPF2_9LACT</name>
<reference evidence="9 10" key="1">
    <citation type="journal article" date="2019" name="Int. J. Syst. Evol. Microbiol.">
        <title>The Global Catalogue of Microorganisms (GCM) 10K type strain sequencing project: providing services to taxonomists for standard genome sequencing and annotation.</title>
        <authorList>
            <consortium name="The Broad Institute Genomics Platform"/>
            <consortium name="The Broad Institute Genome Sequencing Center for Infectious Disease"/>
            <person name="Wu L."/>
            <person name="Ma J."/>
        </authorList>
    </citation>
    <scope>NUCLEOTIDE SEQUENCE [LARGE SCALE GENOMIC DNA]</scope>
    <source>
        <strain evidence="9 10">JCM 12662</strain>
    </source>
</reference>
<dbReference type="SUPFAM" id="SSF46785">
    <property type="entry name" value="Winged helix' DNA-binding domain"/>
    <property type="match status" value="1"/>
</dbReference>
<comment type="caution">
    <text evidence="9">The sequence shown here is derived from an EMBL/GenBank/DDBJ whole genome shotgun (WGS) entry which is preliminary data.</text>
</comment>
<evidence type="ECO:0000256" key="3">
    <source>
        <dbReference type="ARBA" id="ARBA00022490"/>
    </source>
</evidence>
<evidence type="ECO:0000256" key="2">
    <source>
        <dbReference type="ARBA" id="ARBA00007957"/>
    </source>
</evidence>
<dbReference type="InterPro" id="IPR036390">
    <property type="entry name" value="WH_DNA-bd_sf"/>
</dbReference>
<evidence type="ECO:0000256" key="6">
    <source>
        <dbReference type="ARBA" id="ARBA00023015"/>
    </source>
</evidence>
<keyword evidence="3" id="KW-0963">Cytoplasm</keyword>
<keyword evidence="5" id="KW-0862">Zinc</keyword>